<feature type="transmembrane region" description="Helical" evidence="2">
    <location>
        <begin position="110"/>
        <end position="137"/>
    </location>
</feature>
<dbReference type="RefSeq" id="WP_239675570.1">
    <property type="nucleotide sequence ID" value="NZ_CP070499.1"/>
</dbReference>
<accession>A0A895YDL5</accession>
<feature type="compositionally biased region" description="Pro residues" evidence="1">
    <location>
        <begin position="94"/>
        <end position="103"/>
    </location>
</feature>
<organism evidence="3 4">
    <name type="scientific">Natronosporangium hydrolyticum</name>
    <dbReference type="NCBI Taxonomy" id="2811111"/>
    <lineage>
        <taxon>Bacteria</taxon>
        <taxon>Bacillati</taxon>
        <taxon>Actinomycetota</taxon>
        <taxon>Actinomycetes</taxon>
        <taxon>Micromonosporales</taxon>
        <taxon>Micromonosporaceae</taxon>
        <taxon>Natronosporangium</taxon>
    </lineage>
</organism>
<sequence>MTHDPYRQQPDPWQQPPQFPSSGPPGGQQPPEPPTVPVQYPQGGPPPGSAPPSGTPYGQPPESGPPGPFPPAGPASGGAFGPPPSGFGQGTPGSWPPPAAPTPPRRRTGLIIGLVAGGLTALLCLGGLGLLVVAAVLDDDSETVTAQSPEPQDPTGPTEEPTDPDADPFANSPAANFAVGDAGIELPAPRSVGDFSEEAVEQTLDLVQEALIAARIDPRMVEQRDPGGLIQLMSEDNRDLLEDDFAGGNFGYFATQIADGAVLAEPDPRVEGEVTFDATTDDDGIRVIEVVTAFVWAYAFEIPNDDPELDGIVVIRDEVVWQVPHDDDVRDSSAGLWLWSGEAYAWGIDCDAFDQSLIGPQTEQHFGVGGPGDDEIYDPEGSLEFADTC</sequence>
<name>A0A895YDL5_9ACTN</name>
<reference evidence="3" key="1">
    <citation type="submission" date="2021-02" db="EMBL/GenBank/DDBJ databases">
        <title>Natrosporangium hydrolyticum gen. nov., sp. nov, a haloalkaliphilic actinobacterium from a soda solonchak soil.</title>
        <authorList>
            <person name="Sorokin D.Y."/>
            <person name="Khijniak T.V."/>
            <person name="Zakharycheva A.P."/>
            <person name="Boueva O.V."/>
            <person name="Ariskina E.V."/>
            <person name="Hahnke R.L."/>
            <person name="Bunk B."/>
            <person name="Sproer C."/>
            <person name="Schumann P."/>
            <person name="Evtushenko L.I."/>
            <person name="Kublanov I.V."/>
        </authorList>
    </citation>
    <scope>NUCLEOTIDE SEQUENCE</scope>
    <source>
        <strain evidence="3">DSM 106523</strain>
    </source>
</reference>
<feature type="compositionally biased region" description="Pro residues" evidence="1">
    <location>
        <begin position="13"/>
        <end position="36"/>
    </location>
</feature>
<evidence type="ECO:0000256" key="1">
    <source>
        <dbReference type="SAM" id="MobiDB-lite"/>
    </source>
</evidence>
<dbReference type="Proteomes" id="UP000662857">
    <property type="component" value="Chromosome"/>
</dbReference>
<feature type="compositionally biased region" description="Pro residues" evidence="1">
    <location>
        <begin position="43"/>
        <end position="73"/>
    </location>
</feature>
<gene>
    <name evidence="3" type="ORF">JQS43_18005</name>
</gene>
<feature type="region of interest" description="Disordered" evidence="1">
    <location>
        <begin position="142"/>
        <end position="174"/>
    </location>
</feature>
<evidence type="ECO:0000313" key="4">
    <source>
        <dbReference type="Proteomes" id="UP000662857"/>
    </source>
</evidence>
<evidence type="ECO:0000256" key="2">
    <source>
        <dbReference type="SAM" id="Phobius"/>
    </source>
</evidence>
<protein>
    <submittedName>
        <fullName evidence="3">Uncharacterized protein</fullName>
    </submittedName>
</protein>
<keyword evidence="2" id="KW-0812">Transmembrane</keyword>
<evidence type="ECO:0000313" key="3">
    <source>
        <dbReference type="EMBL" id="QSB13479.1"/>
    </source>
</evidence>
<dbReference type="AlphaFoldDB" id="A0A895YDL5"/>
<feature type="region of interest" description="Disordered" evidence="1">
    <location>
        <begin position="1"/>
        <end position="104"/>
    </location>
</feature>
<keyword evidence="4" id="KW-1185">Reference proteome</keyword>
<keyword evidence="2" id="KW-0472">Membrane</keyword>
<keyword evidence="2" id="KW-1133">Transmembrane helix</keyword>
<feature type="compositionally biased region" description="Low complexity" evidence="1">
    <location>
        <begin position="149"/>
        <end position="159"/>
    </location>
</feature>
<proteinExistence type="predicted"/>
<dbReference type="EMBL" id="CP070499">
    <property type="protein sequence ID" value="QSB13479.1"/>
    <property type="molecule type" value="Genomic_DNA"/>
</dbReference>
<dbReference type="KEGG" id="nhy:JQS43_18005"/>